<gene>
    <name evidence="2" type="ORF">OUY22_33220</name>
</gene>
<dbReference type="Pfam" id="PF13191">
    <property type="entry name" value="AAA_16"/>
    <property type="match status" value="1"/>
</dbReference>
<feature type="non-terminal residue" evidence="2">
    <location>
        <position position="55"/>
    </location>
</feature>
<dbReference type="InterPro" id="IPR027417">
    <property type="entry name" value="P-loop_NTPase"/>
</dbReference>
<dbReference type="SUPFAM" id="SSF52540">
    <property type="entry name" value="P-loop containing nucleoside triphosphate hydrolases"/>
    <property type="match status" value="1"/>
</dbReference>
<dbReference type="GO" id="GO:0005524">
    <property type="term" value="F:ATP binding"/>
    <property type="evidence" value="ECO:0007669"/>
    <property type="project" value="UniProtKB-KW"/>
</dbReference>
<dbReference type="InterPro" id="IPR041664">
    <property type="entry name" value="AAA_16"/>
</dbReference>
<evidence type="ECO:0000313" key="2">
    <source>
        <dbReference type="EMBL" id="MDA0638294.1"/>
    </source>
</evidence>
<dbReference type="Proteomes" id="UP001144036">
    <property type="component" value="Unassembled WGS sequence"/>
</dbReference>
<protein>
    <submittedName>
        <fullName evidence="2">ATP-binding protein</fullName>
    </submittedName>
</protein>
<proteinExistence type="predicted"/>
<evidence type="ECO:0000259" key="1">
    <source>
        <dbReference type="Pfam" id="PF13191"/>
    </source>
</evidence>
<reference evidence="2" key="1">
    <citation type="submission" date="2022-11" db="EMBL/GenBank/DDBJ databases">
        <title>Nonomuraea corallina sp. nov., a new species of the genus Nonomuraea isolated from sea side sediment in Thai sea.</title>
        <authorList>
            <person name="Ngamcharungchit C."/>
            <person name="Matsumoto A."/>
            <person name="Suriyachadkun C."/>
            <person name="Panbangred W."/>
            <person name="Inahashi Y."/>
            <person name="Intra B."/>
        </authorList>
    </citation>
    <scope>NUCLEOTIDE SEQUENCE</scope>
    <source>
        <strain evidence="2">MCN248</strain>
    </source>
</reference>
<feature type="domain" description="Orc1-like AAA ATPase" evidence="1">
    <location>
        <begin position="5"/>
        <end position="54"/>
    </location>
</feature>
<dbReference type="EMBL" id="JAPNNL010000221">
    <property type="protein sequence ID" value="MDA0638294.1"/>
    <property type="molecule type" value="Genomic_DNA"/>
</dbReference>
<keyword evidence="2" id="KW-0547">Nucleotide-binding</keyword>
<keyword evidence="3" id="KW-1185">Reference proteome</keyword>
<dbReference type="RefSeq" id="WP_270159228.1">
    <property type="nucleotide sequence ID" value="NZ_JAPNNL010000221.1"/>
</dbReference>
<dbReference type="Gene3D" id="3.40.50.300">
    <property type="entry name" value="P-loop containing nucleotide triphosphate hydrolases"/>
    <property type="match status" value="1"/>
</dbReference>
<accession>A0ABT4SM84</accession>
<name>A0ABT4SM84_9ACTN</name>
<sequence length="55" mass="5479">MNGSLVGRATELTRLVRVLDAAASGTAGVALIGGDAGIGKTRLAAELVSEARERG</sequence>
<comment type="caution">
    <text evidence="2">The sequence shown here is derived from an EMBL/GenBank/DDBJ whole genome shotgun (WGS) entry which is preliminary data.</text>
</comment>
<keyword evidence="2" id="KW-0067">ATP-binding</keyword>
<organism evidence="2 3">
    <name type="scientific">Nonomuraea corallina</name>
    <dbReference type="NCBI Taxonomy" id="2989783"/>
    <lineage>
        <taxon>Bacteria</taxon>
        <taxon>Bacillati</taxon>
        <taxon>Actinomycetota</taxon>
        <taxon>Actinomycetes</taxon>
        <taxon>Streptosporangiales</taxon>
        <taxon>Streptosporangiaceae</taxon>
        <taxon>Nonomuraea</taxon>
    </lineage>
</organism>
<evidence type="ECO:0000313" key="3">
    <source>
        <dbReference type="Proteomes" id="UP001144036"/>
    </source>
</evidence>